<comment type="similarity">
    <text evidence="1 8">Belongs to the SOS response-associated peptidase family.</text>
</comment>
<name>A0A9D7XFX3_9BACT</name>
<comment type="caution">
    <text evidence="9">The sequence shown here is derived from an EMBL/GenBank/DDBJ whole genome shotgun (WGS) entry which is preliminary data.</text>
</comment>
<evidence type="ECO:0000256" key="8">
    <source>
        <dbReference type="RuleBase" id="RU364100"/>
    </source>
</evidence>
<keyword evidence="6" id="KW-0238">DNA-binding</keyword>
<keyword evidence="4 8" id="KW-0378">Hydrolase</keyword>
<dbReference type="InterPro" id="IPR036590">
    <property type="entry name" value="SRAP-like"/>
</dbReference>
<dbReference type="SUPFAM" id="SSF143081">
    <property type="entry name" value="BB1717-like"/>
    <property type="match status" value="1"/>
</dbReference>
<keyword evidence="3" id="KW-0227">DNA damage</keyword>
<dbReference type="Proteomes" id="UP000808349">
    <property type="component" value="Unassembled WGS sequence"/>
</dbReference>
<protein>
    <recommendedName>
        <fullName evidence="8">Abasic site processing protein</fullName>
        <ecNumber evidence="8">3.4.-.-</ecNumber>
    </recommendedName>
</protein>
<dbReference type="GO" id="GO:0003697">
    <property type="term" value="F:single-stranded DNA binding"/>
    <property type="evidence" value="ECO:0007669"/>
    <property type="project" value="InterPro"/>
</dbReference>
<reference evidence="9 10" key="1">
    <citation type="submission" date="2020-10" db="EMBL/GenBank/DDBJ databases">
        <title>Connecting structure to function with the recovery of over 1000 high-quality activated sludge metagenome-assembled genomes encoding full-length rRNA genes using long-read sequencing.</title>
        <authorList>
            <person name="Singleton C.M."/>
            <person name="Petriglieri F."/>
            <person name="Kristensen J.M."/>
            <person name="Kirkegaard R.H."/>
            <person name="Michaelsen T.Y."/>
            <person name="Andersen M.H."/>
            <person name="Karst S.M."/>
            <person name="Dueholm M.S."/>
            <person name="Nielsen P.H."/>
            <person name="Albertsen M."/>
        </authorList>
    </citation>
    <scope>NUCLEOTIDE SEQUENCE [LARGE SCALE GENOMIC DNA]</scope>
    <source>
        <strain evidence="9">Ribe_18-Q3-R11-54_BAT3C.373</strain>
    </source>
</reference>
<gene>
    <name evidence="9" type="ORF">IPO85_01205</name>
</gene>
<keyword evidence="5" id="KW-0190">Covalent protein-DNA linkage</keyword>
<evidence type="ECO:0000256" key="7">
    <source>
        <dbReference type="ARBA" id="ARBA00023239"/>
    </source>
</evidence>
<evidence type="ECO:0000313" key="9">
    <source>
        <dbReference type="EMBL" id="MBK9716143.1"/>
    </source>
</evidence>
<organism evidence="9 10">
    <name type="scientific">Candidatus Defluviibacterium haderslevense</name>
    <dbReference type="NCBI Taxonomy" id="2981993"/>
    <lineage>
        <taxon>Bacteria</taxon>
        <taxon>Pseudomonadati</taxon>
        <taxon>Bacteroidota</taxon>
        <taxon>Saprospiria</taxon>
        <taxon>Saprospirales</taxon>
        <taxon>Saprospiraceae</taxon>
        <taxon>Candidatus Defluviibacterium</taxon>
    </lineage>
</organism>
<dbReference type="GO" id="GO:0016829">
    <property type="term" value="F:lyase activity"/>
    <property type="evidence" value="ECO:0007669"/>
    <property type="project" value="UniProtKB-KW"/>
</dbReference>
<dbReference type="GO" id="GO:0006508">
    <property type="term" value="P:proteolysis"/>
    <property type="evidence" value="ECO:0007669"/>
    <property type="project" value="UniProtKB-KW"/>
</dbReference>
<dbReference type="Gene3D" id="3.90.1680.10">
    <property type="entry name" value="SOS response associated peptidase-like"/>
    <property type="match status" value="1"/>
</dbReference>
<evidence type="ECO:0000313" key="10">
    <source>
        <dbReference type="Proteomes" id="UP000808349"/>
    </source>
</evidence>
<dbReference type="PANTHER" id="PTHR13604">
    <property type="entry name" value="DC12-RELATED"/>
    <property type="match status" value="1"/>
</dbReference>
<dbReference type="GO" id="GO:0106300">
    <property type="term" value="P:protein-DNA covalent cross-linking repair"/>
    <property type="evidence" value="ECO:0007669"/>
    <property type="project" value="InterPro"/>
</dbReference>
<dbReference type="GO" id="GO:0008233">
    <property type="term" value="F:peptidase activity"/>
    <property type="evidence" value="ECO:0007669"/>
    <property type="project" value="UniProtKB-KW"/>
</dbReference>
<evidence type="ECO:0000256" key="3">
    <source>
        <dbReference type="ARBA" id="ARBA00022763"/>
    </source>
</evidence>
<evidence type="ECO:0000256" key="1">
    <source>
        <dbReference type="ARBA" id="ARBA00008136"/>
    </source>
</evidence>
<evidence type="ECO:0000256" key="4">
    <source>
        <dbReference type="ARBA" id="ARBA00022801"/>
    </source>
</evidence>
<evidence type="ECO:0000256" key="5">
    <source>
        <dbReference type="ARBA" id="ARBA00023124"/>
    </source>
</evidence>
<evidence type="ECO:0000256" key="2">
    <source>
        <dbReference type="ARBA" id="ARBA00022670"/>
    </source>
</evidence>
<dbReference type="AlphaFoldDB" id="A0A9D7XFX3"/>
<accession>A0A9D7XFX3</accession>
<keyword evidence="7" id="KW-0456">Lyase</keyword>
<dbReference type="EC" id="3.4.-.-" evidence="8"/>
<dbReference type="Pfam" id="PF02586">
    <property type="entry name" value="SRAP"/>
    <property type="match status" value="1"/>
</dbReference>
<evidence type="ECO:0000256" key="6">
    <source>
        <dbReference type="ARBA" id="ARBA00023125"/>
    </source>
</evidence>
<proteinExistence type="inferred from homology"/>
<keyword evidence="2 8" id="KW-0645">Protease</keyword>
<dbReference type="PANTHER" id="PTHR13604:SF0">
    <property type="entry name" value="ABASIC SITE PROCESSING PROTEIN HMCES"/>
    <property type="match status" value="1"/>
</dbReference>
<dbReference type="InterPro" id="IPR003738">
    <property type="entry name" value="SRAP"/>
</dbReference>
<dbReference type="EMBL" id="JADKFW010000004">
    <property type="protein sequence ID" value="MBK9716143.1"/>
    <property type="molecule type" value="Genomic_DNA"/>
</dbReference>
<sequence length="234" mass="27271">MCGRGSLNKVEKDLEKRFNATFYSDDLERYNPLPTFNLAPTQWHPVITQQDPQHFQYFKWGLIPSWSKDHKIGSKLINARVEGLIEKPFFKSALKDRRCIVPLDGFYEWKVVANKVKKPYRIRFKDDSIFFVAGLYDQWKNEKAEIIHSFTIITQKPNPYLSSIHDRMPAILQREQESLWLDPMMSLEQSLQLITPLAGDYLDAYPVSDAVNQVKNNNASLIVKLDESDNQSLF</sequence>